<dbReference type="AlphaFoldDB" id="A0A409X1B2"/>
<organism evidence="1 2">
    <name type="scientific">Psilocybe cyanescens</name>
    <dbReference type="NCBI Taxonomy" id="93625"/>
    <lineage>
        <taxon>Eukaryota</taxon>
        <taxon>Fungi</taxon>
        <taxon>Dikarya</taxon>
        <taxon>Basidiomycota</taxon>
        <taxon>Agaricomycotina</taxon>
        <taxon>Agaricomycetes</taxon>
        <taxon>Agaricomycetidae</taxon>
        <taxon>Agaricales</taxon>
        <taxon>Agaricineae</taxon>
        <taxon>Strophariaceae</taxon>
        <taxon>Psilocybe</taxon>
    </lineage>
</organism>
<gene>
    <name evidence="1" type="ORF">CVT25_007623</name>
</gene>
<dbReference type="InParanoid" id="A0A409X1B2"/>
<comment type="caution">
    <text evidence="1">The sequence shown here is derived from an EMBL/GenBank/DDBJ whole genome shotgun (WGS) entry which is preliminary data.</text>
</comment>
<evidence type="ECO:0000313" key="1">
    <source>
        <dbReference type="EMBL" id="PPQ84522.1"/>
    </source>
</evidence>
<name>A0A409X1B2_PSICY</name>
<evidence type="ECO:0000313" key="2">
    <source>
        <dbReference type="Proteomes" id="UP000283269"/>
    </source>
</evidence>
<sequence length="90" mass="10111">MKKDFGVVWLQEVLKRGLVQHALAQNFSCHGHGKAQSATGLLEEEDEEVVDDATEIIASCLEDMKALWTDEVVKGMLRKRKIRTEDTAVL</sequence>
<keyword evidence="2" id="KW-1185">Reference proteome</keyword>
<proteinExistence type="predicted"/>
<reference evidence="1 2" key="1">
    <citation type="journal article" date="2018" name="Evol. Lett.">
        <title>Horizontal gene cluster transfer increased hallucinogenic mushroom diversity.</title>
        <authorList>
            <person name="Reynolds H.T."/>
            <person name="Vijayakumar V."/>
            <person name="Gluck-Thaler E."/>
            <person name="Korotkin H.B."/>
            <person name="Matheny P.B."/>
            <person name="Slot J.C."/>
        </authorList>
    </citation>
    <scope>NUCLEOTIDE SEQUENCE [LARGE SCALE GENOMIC DNA]</scope>
    <source>
        <strain evidence="1 2">2631</strain>
    </source>
</reference>
<protein>
    <submittedName>
        <fullName evidence="1">Uncharacterized protein</fullName>
    </submittedName>
</protein>
<dbReference type="Proteomes" id="UP000283269">
    <property type="component" value="Unassembled WGS sequence"/>
</dbReference>
<dbReference type="EMBL" id="NHYD01002852">
    <property type="protein sequence ID" value="PPQ84522.1"/>
    <property type="molecule type" value="Genomic_DNA"/>
</dbReference>
<accession>A0A409X1B2</accession>